<accession>A0A286DBT7</accession>
<evidence type="ECO:0000313" key="1">
    <source>
        <dbReference type="EMBL" id="SOD56078.1"/>
    </source>
</evidence>
<sequence length="196" mass="20844">MCRDSSFLTRKNENVGIGRHLARRLAWLTLAMCWSATAQQYTPPVPSSMDASEAMEQQVVVALSEEAMFRGTGVDAATRAEIVDNLRGANARALTIAQFDPGLVEHQVPGGSVVLPLDMSALAQHIMEVPGGGLADTCALPGVSVAELAAIGRLLRQRLVQSSGDAVGFEANTPKDCPLKQLRYYSKSALLIAPSP</sequence>
<gene>
    <name evidence="1" type="ORF">SAMN06296416_108164</name>
</gene>
<evidence type="ECO:0000313" key="2">
    <source>
        <dbReference type="Proteomes" id="UP000219374"/>
    </source>
</evidence>
<reference evidence="1 2" key="1">
    <citation type="submission" date="2017-09" db="EMBL/GenBank/DDBJ databases">
        <authorList>
            <person name="Ehlers B."/>
            <person name="Leendertz F.H."/>
        </authorList>
    </citation>
    <scope>NUCLEOTIDE SEQUENCE [LARGE SCALE GENOMIC DNA]</scope>
    <source>
        <strain evidence="1 2">CGMCC 1.10978</strain>
    </source>
</reference>
<dbReference type="EMBL" id="OCND01000008">
    <property type="protein sequence ID" value="SOD56078.1"/>
    <property type="molecule type" value="Genomic_DNA"/>
</dbReference>
<proteinExistence type="predicted"/>
<protein>
    <submittedName>
        <fullName evidence="1">Uncharacterized protein</fullName>
    </submittedName>
</protein>
<organism evidence="1 2">
    <name type="scientific">Pseudoxanthomonas wuyuanensis</name>
    <dbReference type="NCBI Taxonomy" id="1073196"/>
    <lineage>
        <taxon>Bacteria</taxon>
        <taxon>Pseudomonadati</taxon>
        <taxon>Pseudomonadota</taxon>
        <taxon>Gammaproteobacteria</taxon>
        <taxon>Lysobacterales</taxon>
        <taxon>Lysobacteraceae</taxon>
        <taxon>Pseudoxanthomonas</taxon>
    </lineage>
</organism>
<keyword evidence="2" id="KW-1185">Reference proteome</keyword>
<name>A0A286DBT7_9GAMM</name>
<dbReference type="RefSeq" id="WP_162125725.1">
    <property type="nucleotide sequence ID" value="NZ_PDWU01000005.1"/>
</dbReference>
<dbReference type="Proteomes" id="UP000219374">
    <property type="component" value="Unassembled WGS sequence"/>
</dbReference>
<dbReference type="AlphaFoldDB" id="A0A286DBT7"/>